<proteinExistence type="predicted"/>
<name>A0A0A9B5C5_ARUDO</name>
<organism evidence="2">
    <name type="scientific">Arundo donax</name>
    <name type="common">Giant reed</name>
    <name type="synonym">Donax arundinaceus</name>
    <dbReference type="NCBI Taxonomy" id="35708"/>
    <lineage>
        <taxon>Eukaryota</taxon>
        <taxon>Viridiplantae</taxon>
        <taxon>Streptophyta</taxon>
        <taxon>Embryophyta</taxon>
        <taxon>Tracheophyta</taxon>
        <taxon>Spermatophyta</taxon>
        <taxon>Magnoliopsida</taxon>
        <taxon>Liliopsida</taxon>
        <taxon>Poales</taxon>
        <taxon>Poaceae</taxon>
        <taxon>PACMAD clade</taxon>
        <taxon>Arundinoideae</taxon>
        <taxon>Arundineae</taxon>
        <taxon>Arundo</taxon>
    </lineage>
</organism>
<feature type="region of interest" description="Disordered" evidence="1">
    <location>
        <begin position="32"/>
        <end position="74"/>
    </location>
</feature>
<reference evidence="2" key="2">
    <citation type="journal article" date="2015" name="Data Brief">
        <title>Shoot transcriptome of the giant reed, Arundo donax.</title>
        <authorList>
            <person name="Barrero R.A."/>
            <person name="Guerrero F.D."/>
            <person name="Moolhuijzen P."/>
            <person name="Goolsby J.A."/>
            <person name="Tidwell J."/>
            <person name="Bellgard S.E."/>
            <person name="Bellgard M.I."/>
        </authorList>
    </citation>
    <scope>NUCLEOTIDE SEQUENCE</scope>
    <source>
        <tissue evidence="2">Shoot tissue taken approximately 20 cm above the soil surface</tissue>
    </source>
</reference>
<protein>
    <submittedName>
        <fullName evidence="2">Uncharacterized protein</fullName>
    </submittedName>
</protein>
<accession>A0A0A9B5C5</accession>
<dbReference type="AlphaFoldDB" id="A0A0A9B5C5"/>
<sequence>MFPSPLHSGSHLATLPQPCSAMAVASTYAPSGAERLTPAARRYSTRPLQGQPRPPPMSASRAPRPRQAGRHLPVPEREARLRCVSVTLLCF</sequence>
<evidence type="ECO:0000313" key="2">
    <source>
        <dbReference type="EMBL" id="JAD56380.1"/>
    </source>
</evidence>
<dbReference type="EMBL" id="GBRH01241515">
    <property type="protein sequence ID" value="JAD56380.1"/>
    <property type="molecule type" value="Transcribed_RNA"/>
</dbReference>
<evidence type="ECO:0000256" key="1">
    <source>
        <dbReference type="SAM" id="MobiDB-lite"/>
    </source>
</evidence>
<reference evidence="2" key="1">
    <citation type="submission" date="2014-09" db="EMBL/GenBank/DDBJ databases">
        <authorList>
            <person name="Magalhaes I.L.F."/>
            <person name="Oliveira U."/>
            <person name="Santos F.R."/>
            <person name="Vidigal T.H.D.A."/>
            <person name="Brescovit A.D."/>
            <person name="Santos A.J."/>
        </authorList>
    </citation>
    <scope>NUCLEOTIDE SEQUENCE</scope>
    <source>
        <tissue evidence="2">Shoot tissue taken approximately 20 cm above the soil surface</tissue>
    </source>
</reference>